<dbReference type="PANTHER" id="PTHR47331">
    <property type="entry name" value="PHD-TYPE DOMAIN-CONTAINING PROTEIN"/>
    <property type="match status" value="1"/>
</dbReference>
<dbReference type="Pfam" id="PF05380">
    <property type="entry name" value="Peptidase_A17"/>
    <property type="match status" value="1"/>
</dbReference>
<dbReference type="EMBL" id="BGPR01004795">
    <property type="protein sequence ID" value="GBN03429.1"/>
    <property type="molecule type" value="Genomic_DNA"/>
</dbReference>
<name>A0A4Y2KMZ0_ARAVE</name>
<dbReference type="GO" id="GO:0071897">
    <property type="term" value="P:DNA biosynthetic process"/>
    <property type="evidence" value="ECO:0007669"/>
    <property type="project" value="UniProtKB-ARBA"/>
</dbReference>
<accession>A0A4Y2KMZ0</accession>
<gene>
    <name evidence="1" type="ORF">AVEN_98657_1</name>
</gene>
<dbReference type="SUPFAM" id="SSF56672">
    <property type="entry name" value="DNA/RNA polymerases"/>
    <property type="match status" value="1"/>
</dbReference>
<dbReference type="Pfam" id="PF03564">
    <property type="entry name" value="DUF1759"/>
    <property type="match status" value="1"/>
</dbReference>
<dbReference type="InterPro" id="IPR043502">
    <property type="entry name" value="DNA/RNA_pol_sf"/>
</dbReference>
<dbReference type="InterPro" id="IPR005312">
    <property type="entry name" value="DUF1759"/>
</dbReference>
<reference evidence="1 2" key="1">
    <citation type="journal article" date="2019" name="Sci. Rep.">
        <title>Orb-weaving spider Araneus ventricosus genome elucidates the spidroin gene catalogue.</title>
        <authorList>
            <person name="Kono N."/>
            <person name="Nakamura H."/>
            <person name="Ohtoshi R."/>
            <person name="Moran D.A.P."/>
            <person name="Shinohara A."/>
            <person name="Yoshida Y."/>
            <person name="Fujiwara M."/>
            <person name="Mori M."/>
            <person name="Tomita M."/>
            <person name="Arakawa K."/>
        </authorList>
    </citation>
    <scope>NUCLEOTIDE SEQUENCE [LARGE SCALE GENOMIC DNA]</scope>
</reference>
<organism evidence="1 2">
    <name type="scientific">Araneus ventricosus</name>
    <name type="common">Orbweaver spider</name>
    <name type="synonym">Epeira ventricosa</name>
    <dbReference type="NCBI Taxonomy" id="182803"/>
    <lineage>
        <taxon>Eukaryota</taxon>
        <taxon>Metazoa</taxon>
        <taxon>Ecdysozoa</taxon>
        <taxon>Arthropoda</taxon>
        <taxon>Chelicerata</taxon>
        <taxon>Arachnida</taxon>
        <taxon>Araneae</taxon>
        <taxon>Araneomorphae</taxon>
        <taxon>Entelegynae</taxon>
        <taxon>Araneoidea</taxon>
        <taxon>Araneidae</taxon>
        <taxon>Araneus</taxon>
    </lineage>
</organism>
<dbReference type="InterPro" id="IPR008042">
    <property type="entry name" value="Retrotrans_Pao"/>
</dbReference>
<keyword evidence="2" id="KW-1185">Reference proteome</keyword>
<dbReference type="CDD" id="cd01644">
    <property type="entry name" value="RT_pepA17"/>
    <property type="match status" value="1"/>
</dbReference>
<dbReference type="AlphaFoldDB" id="A0A4Y2KMZ0"/>
<dbReference type="PANTHER" id="PTHR47331:SF1">
    <property type="entry name" value="GAG-LIKE PROTEIN"/>
    <property type="match status" value="1"/>
</dbReference>
<proteinExistence type="predicted"/>
<comment type="caution">
    <text evidence="1">The sequence shown here is derived from an EMBL/GenBank/DDBJ whole genome shotgun (WGS) entry which is preliminary data.</text>
</comment>
<evidence type="ECO:0000313" key="1">
    <source>
        <dbReference type="EMBL" id="GBN03429.1"/>
    </source>
</evidence>
<sequence>MDIKALLKQKKSVKSSITKLLKKTEDEIRELNNVSLLVRKNRFLELRTEIKDIFNSIMRSCEDRDEETYCTEKDDILDELEAVLVSIDTQLAPPIVNSDFEARKQNSDQVSVSSQSAEVKLPTLSLPIFSGATEEWLAFSDLFEAAVSNNQNLTGAQKIQYLKGSLKSDALKIVNSLSITNDNFEIAWKLLKDRYFNKREIVSSLMKKFINITPLSGESSTQILNLIDSTKEFIRTLESLEYKIDLTTDTLLMHIILFNLDTNSRIWFERTFSTDVIPKLDELLQFLATQARSITSSTSKRNVQKGQKRSEFVKSNNVCFNCLTQLHGIKACKSKFRCRTCKKPHHTLLHFESVSGRGRQTSGELSNSSKLSINAPVFKPASVSNESSSKEIPDNSQTVDITSCISNVSPNVEILLCTAVIRVKDLWGNYQACRCLLDSGNQASPIISECLEKLGLRKQKANIRISCLGSEDTQTNGIAQIQFIPHFPSQSSFKTEVYVVNKIVGMLPQQNLDLSYSDLFNDLTLADPMFHKSSQVDILLGIDLTLPLLKGQTLSIPTLHVNNIHLVSDDLIHEFWELDSVPQTHPLTSLERSCEEYFKETHSRDKDGRYIVRLPFNSCSTQLGQSKQTAIRRLFSIERHLSCDPEKYNRYRQFMNEYLKLNHMIVVPESELDKPNSYYLPHHAVLRDSSSTTKLRVVFDGSCKTSSGHSLNDCLMVGPRVQPELFPILIQFRVFQVAVCADVEKMFRQIKVHEDDVDWQRILWRNSPEDAIREYRLVTVTYGTACAPFLSTRTLRQLALDEVKDYPLASKATLCNFYVDDLLGGAGSREEAIQLVTEMQAMMKKGSFHLRKWISNEPSIFREVFIDSQEKEFVHLDDGDCKVLGLGWSPSLDVFGFTVVPDQLEATYTKRGVLSQMARVFDPLGLLSPCVIFIKILLQQLWQGKFSWDQPLPDELSSIWRTFQEELHLLKRVTFPRYVLKPNVVVEVHGFCDASEKAYCAAIYIRCISIDSIRVSLLTSKTRVAPLKVQSLPRLELCSALLLANLLQATLPALTVRISETFAWSDSKITLAWLKSEP</sequence>
<dbReference type="Proteomes" id="UP000499080">
    <property type="component" value="Unassembled WGS sequence"/>
</dbReference>
<evidence type="ECO:0000313" key="2">
    <source>
        <dbReference type="Proteomes" id="UP000499080"/>
    </source>
</evidence>
<protein>
    <submittedName>
        <fullName evidence="1">Uncharacterized protein</fullName>
    </submittedName>
</protein>
<dbReference type="OrthoDB" id="5984724at2759"/>